<gene>
    <name evidence="2" type="ORF">ACFO8L_38890</name>
</gene>
<dbReference type="RefSeq" id="WP_262847222.1">
    <property type="nucleotide sequence ID" value="NZ_JANZYP010000060.1"/>
</dbReference>
<sequence length="142" mass="15247">MAIERCDSCRGVLTASDPGRYTLLRARLIVAHGYCRCTVRLTDPDPDRFSETTADLARPVGTAADPDRLFDTAAGPGRSFDTATDRSFETAADRAFETGPVPIPGRTRPYDRPRGAGDSAPHGQDMAGLPGERVAEQARAAR</sequence>
<organism evidence="2 3">
    <name type="scientific">Sphaerisporangium corydalis</name>
    <dbReference type="NCBI Taxonomy" id="1441875"/>
    <lineage>
        <taxon>Bacteria</taxon>
        <taxon>Bacillati</taxon>
        <taxon>Actinomycetota</taxon>
        <taxon>Actinomycetes</taxon>
        <taxon>Streptosporangiales</taxon>
        <taxon>Streptosporangiaceae</taxon>
        <taxon>Sphaerisporangium</taxon>
    </lineage>
</organism>
<proteinExistence type="predicted"/>
<keyword evidence="3" id="KW-1185">Reference proteome</keyword>
<feature type="region of interest" description="Disordered" evidence="1">
    <location>
        <begin position="46"/>
        <end position="142"/>
    </location>
</feature>
<protein>
    <submittedName>
        <fullName evidence="2">Uncharacterized protein</fullName>
    </submittedName>
</protein>
<reference evidence="3" key="1">
    <citation type="journal article" date="2019" name="Int. J. Syst. Evol. Microbiol.">
        <title>The Global Catalogue of Microorganisms (GCM) 10K type strain sequencing project: providing services to taxonomists for standard genome sequencing and annotation.</title>
        <authorList>
            <consortium name="The Broad Institute Genomics Platform"/>
            <consortium name="The Broad Institute Genome Sequencing Center for Infectious Disease"/>
            <person name="Wu L."/>
            <person name="Ma J."/>
        </authorList>
    </citation>
    <scope>NUCLEOTIDE SEQUENCE [LARGE SCALE GENOMIC DNA]</scope>
    <source>
        <strain evidence="3">CCUG 49560</strain>
    </source>
</reference>
<name>A0ABV9EVF7_9ACTN</name>
<feature type="compositionally biased region" description="Basic and acidic residues" evidence="1">
    <location>
        <begin position="83"/>
        <end position="96"/>
    </location>
</feature>
<comment type="caution">
    <text evidence="2">The sequence shown here is derived from an EMBL/GenBank/DDBJ whole genome shotgun (WGS) entry which is preliminary data.</text>
</comment>
<evidence type="ECO:0000256" key="1">
    <source>
        <dbReference type="SAM" id="MobiDB-lite"/>
    </source>
</evidence>
<accession>A0ABV9EVF7</accession>
<evidence type="ECO:0000313" key="2">
    <source>
        <dbReference type="EMBL" id="MFC4592109.1"/>
    </source>
</evidence>
<evidence type="ECO:0000313" key="3">
    <source>
        <dbReference type="Proteomes" id="UP001595891"/>
    </source>
</evidence>
<dbReference type="EMBL" id="JBHSFN010000041">
    <property type="protein sequence ID" value="MFC4592109.1"/>
    <property type="molecule type" value="Genomic_DNA"/>
</dbReference>
<dbReference type="Proteomes" id="UP001595891">
    <property type="component" value="Unassembled WGS sequence"/>
</dbReference>